<evidence type="ECO:0000313" key="3">
    <source>
        <dbReference type="EMBL" id="KAI6660939.1"/>
    </source>
</evidence>
<dbReference type="AlphaFoldDB" id="A0AAV7KKR3"/>
<comment type="caution">
    <text evidence="3">The sequence shown here is derived from an EMBL/GenBank/DDBJ whole genome shotgun (WGS) entry which is preliminary data.</text>
</comment>
<sequence>MCAYYIKREGNMIDSSSLQITPPNYCPSNFHDQLPQLTPSPSPPPSVLISPQPIRTRPNQLYLKSFGIAATRREADTVYLLKKCQESELILKQNWRVLLPKCNFLKIVDKNKVAYDISGKELNRIFSTGFFTDYEMKFIKKMRYQGRNNMAAKLMREKYKSRDRQVELSMEMLRREKLRLKNEKEQLIREIEQYKKFFDDSQNQN</sequence>
<name>A0AAV7KKR3_9METZ</name>
<dbReference type="PROSITE" id="PS50217">
    <property type="entry name" value="BZIP"/>
    <property type="match status" value="1"/>
</dbReference>
<evidence type="ECO:0000259" key="2">
    <source>
        <dbReference type="PROSITE" id="PS50217"/>
    </source>
</evidence>
<dbReference type="GO" id="GO:0003700">
    <property type="term" value="F:DNA-binding transcription factor activity"/>
    <property type="evidence" value="ECO:0007669"/>
    <property type="project" value="InterPro"/>
</dbReference>
<keyword evidence="1" id="KW-0175">Coiled coil</keyword>
<gene>
    <name evidence="3" type="ORF">LOD99_13663</name>
</gene>
<dbReference type="InterPro" id="IPR004827">
    <property type="entry name" value="bZIP"/>
</dbReference>
<feature type="domain" description="BZIP" evidence="2">
    <location>
        <begin position="140"/>
        <end position="195"/>
    </location>
</feature>
<dbReference type="Proteomes" id="UP001165289">
    <property type="component" value="Unassembled WGS sequence"/>
</dbReference>
<dbReference type="SUPFAM" id="SSF57959">
    <property type="entry name" value="Leucine zipper domain"/>
    <property type="match status" value="1"/>
</dbReference>
<keyword evidence="4" id="KW-1185">Reference proteome</keyword>
<feature type="coiled-coil region" evidence="1">
    <location>
        <begin position="170"/>
        <end position="204"/>
    </location>
</feature>
<proteinExistence type="predicted"/>
<organism evidence="3 4">
    <name type="scientific">Oopsacas minuta</name>
    <dbReference type="NCBI Taxonomy" id="111878"/>
    <lineage>
        <taxon>Eukaryota</taxon>
        <taxon>Metazoa</taxon>
        <taxon>Porifera</taxon>
        <taxon>Hexactinellida</taxon>
        <taxon>Hexasterophora</taxon>
        <taxon>Lyssacinosida</taxon>
        <taxon>Leucopsacidae</taxon>
        <taxon>Oopsacas</taxon>
    </lineage>
</organism>
<evidence type="ECO:0000313" key="4">
    <source>
        <dbReference type="Proteomes" id="UP001165289"/>
    </source>
</evidence>
<dbReference type="Gene3D" id="1.20.5.170">
    <property type="match status" value="1"/>
</dbReference>
<dbReference type="InterPro" id="IPR046347">
    <property type="entry name" value="bZIP_sf"/>
</dbReference>
<dbReference type="EMBL" id="JAKMXF010000022">
    <property type="protein sequence ID" value="KAI6660939.1"/>
    <property type="molecule type" value="Genomic_DNA"/>
</dbReference>
<accession>A0AAV7KKR3</accession>
<reference evidence="3 4" key="1">
    <citation type="journal article" date="2023" name="BMC Biol.">
        <title>The compact genome of the sponge Oopsacas minuta (Hexactinellida) is lacking key metazoan core genes.</title>
        <authorList>
            <person name="Santini S."/>
            <person name="Schenkelaars Q."/>
            <person name="Jourda C."/>
            <person name="Duchesne M."/>
            <person name="Belahbib H."/>
            <person name="Rocher C."/>
            <person name="Selva M."/>
            <person name="Riesgo A."/>
            <person name="Vervoort M."/>
            <person name="Leys S.P."/>
            <person name="Kodjabachian L."/>
            <person name="Le Bivic A."/>
            <person name="Borchiellini C."/>
            <person name="Claverie J.M."/>
            <person name="Renard E."/>
        </authorList>
    </citation>
    <scope>NUCLEOTIDE SEQUENCE [LARGE SCALE GENOMIC DNA]</scope>
    <source>
        <strain evidence="3">SPO-2</strain>
    </source>
</reference>
<protein>
    <recommendedName>
        <fullName evidence="2">BZIP domain-containing protein</fullName>
    </recommendedName>
</protein>
<evidence type="ECO:0000256" key="1">
    <source>
        <dbReference type="SAM" id="Coils"/>
    </source>
</evidence>